<gene>
    <name evidence="1" type="ORF">METZ01_LOCUS589</name>
</gene>
<evidence type="ECO:0000313" key="1">
    <source>
        <dbReference type="EMBL" id="SUZ47735.1"/>
    </source>
</evidence>
<accession>A0A381MZP9</accession>
<reference evidence="1" key="1">
    <citation type="submission" date="2018-05" db="EMBL/GenBank/DDBJ databases">
        <authorList>
            <person name="Lanie J.A."/>
            <person name="Ng W.-L."/>
            <person name="Kazmierczak K.M."/>
            <person name="Andrzejewski T.M."/>
            <person name="Davidsen T.M."/>
            <person name="Wayne K.J."/>
            <person name="Tettelin H."/>
            <person name="Glass J.I."/>
            <person name="Rusch D."/>
            <person name="Podicherti R."/>
            <person name="Tsui H.-C.T."/>
            <person name="Winkler M.E."/>
        </authorList>
    </citation>
    <scope>NUCLEOTIDE SEQUENCE</scope>
</reference>
<sequence>MAEGLNPQEMIDRFRERAEAVQKRNLPAVGGEERRLFIEQAERDFMDFAIIADASAAIDDGVLTLTIDLRSKN</sequence>
<organism evidence="1">
    <name type="scientific">marine metagenome</name>
    <dbReference type="NCBI Taxonomy" id="408172"/>
    <lineage>
        <taxon>unclassified sequences</taxon>
        <taxon>metagenomes</taxon>
        <taxon>ecological metagenomes</taxon>
    </lineage>
</organism>
<dbReference type="AlphaFoldDB" id="A0A381MZP9"/>
<dbReference type="EMBL" id="UINC01000033">
    <property type="protein sequence ID" value="SUZ47735.1"/>
    <property type="molecule type" value="Genomic_DNA"/>
</dbReference>
<name>A0A381MZP9_9ZZZZ</name>
<proteinExistence type="predicted"/>
<protein>
    <submittedName>
        <fullName evidence="1">Uncharacterized protein</fullName>
    </submittedName>
</protein>